<name>A0ABP9RBY4_9PSEU</name>
<dbReference type="InterPro" id="IPR011009">
    <property type="entry name" value="Kinase-like_dom_sf"/>
</dbReference>
<sequence>MNDANDVVVYGTGLLRTQIWTEHSDSRVPRTGGTLGERGPRSDSRARLTGRALGERVPRYVWRRTTGPLAPAPFAVPTEELTRALHEGGARVGGPVGTAVAEPDPVARLYRAPGPVSVAAVLLSDQVPERARPAELMRGLGECLRMLHALPADGAEPAVSPSGAELGARPVAPAAPAVAPTRGLSRLGDWLDGRAPTATGRRGSARLRQALGGERWAALGAWQRSVAADPGRCPVHGAPGLGSLAADAGLTRAVLLCGEDVGHAPWYTDVGWVVGELTELASCRPAALPWSELVAALRDGYGREFGVEVNRMAALRIALHLHDFLCYVRWSDAECARYAGMLRAVMHACEAAA</sequence>
<protein>
    <recommendedName>
        <fullName evidence="4">Aminoglycoside phosphotransferase domain-containing protein</fullName>
    </recommendedName>
</protein>
<evidence type="ECO:0000313" key="3">
    <source>
        <dbReference type="Proteomes" id="UP001428817"/>
    </source>
</evidence>
<gene>
    <name evidence="2" type="ORF">GCM10023321_77390</name>
</gene>
<reference evidence="3" key="1">
    <citation type="journal article" date="2019" name="Int. J. Syst. Evol. Microbiol.">
        <title>The Global Catalogue of Microorganisms (GCM) 10K type strain sequencing project: providing services to taxonomists for standard genome sequencing and annotation.</title>
        <authorList>
            <consortium name="The Broad Institute Genomics Platform"/>
            <consortium name="The Broad Institute Genome Sequencing Center for Infectious Disease"/>
            <person name="Wu L."/>
            <person name="Ma J."/>
        </authorList>
    </citation>
    <scope>NUCLEOTIDE SEQUENCE [LARGE SCALE GENOMIC DNA]</scope>
    <source>
        <strain evidence="3">JCM 18303</strain>
    </source>
</reference>
<evidence type="ECO:0008006" key="4">
    <source>
        <dbReference type="Google" id="ProtNLM"/>
    </source>
</evidence>
<proteinExistence type="predicted"/>
<evidence type="ECO:0000313" key="2">
    <source>
        <dbReference type="EMBL" id="GAA5174151.1"/>
    </source>
</evidence>
<dbReference type="SUPFAM" id="SSF56112">
    <property type="entry name" value="Protein kinase-like (PK-like)"/>
    <property type="match status" value="1"/>
</dbReference>
<dbReference type="Proteomes" id="UP001428817">
    <property type="component" value="Unassembled WGS sequence"/>
</dbReference>
<accession>A0ABP9RBY4</accession>
<keyword evidence="3" id="KW-1185">Reference proteome</keyword>
<organism evidence="2 3">
    <name type="scientific">Pseudonocardia eucalypti</name>
    <dbReference type="NCBI Taxonomy" id="648755"/>
    <lineage>
        <taxon>Bacteria</taxon>
        <taxon>Bacillati</taxon>
        <taxon>Actinomycetota</taxon>
        <taxon>Actinomycetes</taxon>
        <taxon>Pseudonocardiales</taxon>
        <taxon>Pseudonocardiaceae</taxon>
        <taxon>Pseudonocardia</taxon>
    </lineage>
</organism>
<dbReference type="EMBL" id="BAABJP010000058">
    <property type="protein sequence ID" value="GAA5174151.1"/>
    <property type="molecule type" value="Genomic_DNA"/>
</dbReference>
<dbReference type="RefSeq" id="WP_185059947.1">
    <property type="nucleotide sequence ID" value="NZ_BAABJP010000058.1"/>
</dbReference>
<comment type="caution">
    <text evidence="2">The sequence shown here is derived from an EMBL/GenBank/DDBJ whole genome shotgun (WGS) entry which is preliminary data.</text>
</comment>
<feature type="region of interest" description="Disordered" evidence="1">
    <location>
        <begin position="25"/>
        <end position="45"/>
    </location>
</feature>
<evidence type="ECO:0000256" key="1">
    <source>
        <dbReference type="SAM" id="MobiDB-lite"/>
    </source>
</evidence>